<feature type="transmembrane region" description="Helical" evidence="2">
    <location>
        <begin position="125"/>
        <end position="143"/>
    </location>
</feature>
<sequence length="155" mass="18470">MDLKGEIRVLKERENEFGQKMEQWQKREEWFVMKMNCMNRKITEMEDGMTVKMEEWKNKEELNALEMEEVEAQNVELRVKLEEVEAQNVELRVKMEEVEAKNVNLRGRNKAMKENIELANLKVKWLIALVVILVGLWIVYFGGKGWLKKKMLALP</sequence>
<keyword evidence="2" id="KW-0812">Transmembrane</keyword>
<reference evidence="3" key="1">
    <citation type="submission" date="2020-08" db="EMBL/GenBank/DDBJ databases">
        <title>Plant Genome Project.</title>
        <authorList>
            <person name="Zhang R.-G."/>
        </authorList>
    </citation>
    <scope>NUCLEOTIDE SEQUENCE</scope>
    <source>
        <strain evidence="3">WSP0</strain>
        <tissue evidence="3">Leaf</tissue>
    </source>
</reference>
<accession>A0AAV6KAL1</accession>
<name>A0AAV6KAL1_9ERIC</name>
<evidence type="ECO:0000313" key="4">
    <source>
        <dbReference type="Proteomes" id="UP000823749"/>
    </source>
</evidence>
<keyword evidence="4" id="KW-1185">Reference proteome</keyword>
<keyword evidence="2" id="KW-1133">Transmembrane helix</keyword>
<protein>
    <submittedName>
        <fullName evidence="3">Uncharacterized protein</fullName>
    </submittedName>
</protein>
<evidence type="ECO:0000313" key="3">
    <source>
        <dbReference type="EMBL" id="KAG5549374.1"/>
    </source>
</evidence>
<dbReference type="Proteomes" id="UP000823749">
    <property type="component" value="Chromosome 5"/>
</dbReference>
<organism evidence="3 4">
    <name type="scientific">Rhododendron griersonianum</name>
    <dbReference type="NCBI Taxonomy" id="479676"/>
    <lineage>
        <taxon>Eukaryota</taxon>
        <taxon>Viridiplantae</taxon>
        <taxon>Streptophyta</taxon>
        <taxon>Embryophyta</taxon>
        <taxon>Tracheophyta</taxon>
        <taxon>Spermatophyta</taxon>
        <taxon>Magnoliopsida</taxon>
        <taxon>eudicotyledons</taxon>
        <taxon>Gunneridae</taxon>
        <taxon>Pentapetalae</taxon>
        <taxon>asterids</taxon>
        <taxon>Ericales</taxon>
        <taxon>Ericaceae</taxon>
        <taxon>Ericoideae</taxon>
        <taxon>Rhodoreae</taxon>
        <taxon>Rhododendron</taxon>
    </lineage>
</organism>
<keyword evidence="1" id="KW-0175">Coiled coil</keyword>
<feature type="coiled-coil region" evidence="1">
    <location>
        <begin position="53"/>
        <end position="122"/>
    </location>
</feature>
<dbReference type="AlphaFoldDB" id="A0AAV6KAL1"/>
<dbReference type="EMBL" id="JACTNZ010000005">
    <property type="protein sequence ID" value="KAG5549374.1"/>
    <property type="molecule type" value="Genomic_DNA"/>
</dbReference>
<comment type="caution">
    <text evidence="3">The sequence shown here is derived from an EMBL/GenBank/DDBJ whole genome shotgun (WGS) entry which is preliminary data.</text>
</comment>
<keyword evidence="2" id="KW-0472">Membrane</keyword>
<gene>
    <name evidence="3" type="ORF">RHGRI_014653</name>
</gene>
<evidence type="ECO:0000256" key="2">
    <source>
        <dbReference type="SAM" id="Phobius"/>
    </source>
</evidence>
<proteinExistence type="predicted"/>
<evidence type="ECO:0000256" key="1">
    <source>
        <dbReference type="SAM" id="Coils"/>
    </source>
</evidence>